<dbReference type="SUPFAM" id="SSF54909">
    <property type="entry name" value="Dimeric alpha+beta barrel"/>
    <property type="match status" value="1"/>
</dbReference>
<dbReference type="EMBL" id="ML210185">
    <property type="protein sequence ID" value="TFK25551.1"/>
    <property type="molecule type" value="Genomic_DNA"/>
</dbReference>
<protein>
    <recommendedName>
        <fullName evidence="1">YCII-related domain-containing protein</fullName>
    </recommendedName>
</protein>
<dbReference type="InterPro" id="IPR051807">
    <property type="entry name" value="Sec-metab_biosynth-assoc"/>
</dbReference>
<accession>A0A5C3KY19</accession>
<name>A0A5C3KY19_COPMA</name>
<dbReference type="Proteomes" id="UP000307440">
    <property type="component" value="Unassembled WGS sequence"/>
</dbReference>
<reference evidence="2 3" key="1">
    <citation type="journal article" date="2019" name="Nat. Ecol. Evol.">
        <title>Megaphylogeny resolves global patterns of mushroom evolution.</title>
        <authorList>
            <person name="Varga T."/>
            <person name="Krizsan K."/>
            <person name="Foldi C."/>
            <person name="Dima B."/>
            <person name="Sanchez-Garcia M."/>
            <person name="Sanchez-Ramirez S."/>
            <person name="Szollosi G.J."/>
            <person name="Szarkandi J.G."/>
            <person name="Papp V."/>
            <person name="Albert L."/>
            <person name="Andreopoulos W."/>
            <person name="Angelini C."/>
            <person name="Antonin V."/>
            <person name="Barry K.W."/>
            <person name="Bougher N.L."/>
            <person name="Buchanan P."/>
            <person name="Buyck B."/>
            <person name="Bense V."/>
            <person name="Catcheside P."/>
            <person name="Chovatia M."/>
            <person name="Cooper J."/>
            <person name="Damon W."/>
            <person name="Desjardin D."/>
            <person name="Finy P."/>
            <person name="Geml J."/>
            <person name="Haridas S."/>
            <person name="Hughes K."/>
            <person name="Justo A."/>
            <person name="Karasinski D."/>
            <person name="Kautmanova I."/>
            <person name="Kiss B."/>
            <person name="Kocsube S."/>
            <person name="Kotiranta H."/>
            <person name="LaButti K.M."/>
            <person name="Lechner B.E."/>
            <person name="Liimatainen K."/>
            <person name="Lipzen A."/>
            <person name="Lukacs Z."/>
            <person name="Mihaltcheva S."/>
            <person name="Morgado L.N."/>
            <person name="Niskanen T."/>
            <person name="Noordeloos M.E."/>
            <person name="Ohm R.A."/>
            <person name="Ortiz-Santana B."/>
            <person name="Ovrebo C."/>
            <person name="Racz N."/>
            <person name="Riley R."/>
            <person name="Savchenko A."/>
            <person name="Shiryaev A."/>
            <person name="Soop K."/>
            <person name="Spirin V."/>
            <person name="Szebenyi C."/>
            <person name="Tomsovsky M."/>
            <person name="Tulloss R.E."/>
            <person name="Uehling J."/>
            <person name="Grigoriev I.V."/>
            <person name="Vagvolgyi C."/>
            <person name="Papp T."/>
            <person name="Martin F.M."/>
            <person name="Miettinen O."/>
            <person name="Hibbett D.S."/>
            <person name="Nagy L.G."/>
        </authorList>
    </citation>
    <scope>NUCLEOTIDE SEQUENCE [LARGE SCALE GENOMIC DNA]</scope>
    <source>
        <strain evidence="2 3">CBS 121175</strain>
    </source>
</reference>
<dbReference type="AlphaFoldDB" id="A0A5C3KY19"/>
<evidence type="ECO:0000313" key="2">
    <source>
        <dbReference type="EMBL" id="TFK25551.1"/>
    </source>
</evidence>
<organism evidence="2 3">
    <name type="scientific">Coprinopsis marcescibilis</name>
    <name type="common">Agaric fungus</name>
    <name type="synonym">Psathyrella marcescibilis</name>
    <dbReference type="NCBI Taxonomy" id="230819"/>
    <lineage>
        <taxon>Eukaryota</taxon>
        <taxon>Fungi</taxon>
        <taxon>Dikarya</taxon>
        <taxon>Basidiomycota</taxon>
        <taxon>Agaricomycotina</taxon>
        <taxon>Agaricomycetes</taxon>
        <taxon>Agaricomycetidae</taxon>
        <taxon>Agaricales</taxon>
        <taxon>Agaricineae</taxon>
        <taxon>Psathyrellaceae</taxon>
        <taxon>Coprinopsis</taxon>
    </lineage>
</organism>
<dbReference type="PANTHER" id="PTHR33606">
    <property type="entry name" value="PROTEIN YCII"/>
    <property type="match status" value="1"/>
</dbReference>
<dbReference type="STRING" id="230819.A0A5C3KY19"/>
<dbReference type="Gene3D" id="3.30.70.1060">
    <property type="entry name" value="Dimeric alpha+beta barrel"/>
    <property type="match status" value="1"/>
</dbReference>
<dbReference type="Pfam" id="PF03795">
    <property type="entry name" value="YCII"/>
    <property type="match status" value="1"/>
</dbReference>
<dbReference type="OrthoDB" id="5519740at2759"/>
<proteinExistence type="predicted"/>
<keyword evidence="3" id="KW-1185">Reference proteome</keyword>
<dbReference type="InterPro" id="IPR005545">
    <property type="entry name" value="YCII"/>
</dbReference>
<feature type="domain" description="YCII-related" evidence="1">
    <location>
        <begin position="19"/>
        <end position="99"/>
    </location>
</feature>
<evidence type="ECO:0000259" key="1">
    <source>
        <dbReference type="Pfam" id="PF03795"/>
    </source>
</evidence>
<evidence type="ECO:0000313" key="3">
    <source>
        <dbReference type="Proteomes" id="UP000307440"/>
    </source>
</evidence>
<dbReference type="PANTHER" id="PTHR33606:SF3">
    <property type="entry name" value="PROTEIN YCII"/>
    <property type="match status" value="1"/>
</dbReference>
<gene>
    <name evidence="2" type="ORF">FA15DRAFT_590427</name>
</gene>
<dbReference type="InterPro" id="IPR011008">
    <property type="entry name" value="Dimeric_a/b-barrel"/>
</dbReference>
<sequence length="115" mass="12685">MSAATPVLHKFFVYTPDKSEDGTFERRLGVRPQHLEVAHERNLAGIVKLGGAVLTPESIASPSAQRKMIGSVFIFEAESLEDVKKMIEGDVYYTSGVWDPEKIVILPFVNATPLP</sequence>